<dbReference type="Pfam" id="PF00717">
    <property type="entry name" value="Peptidase_S24"/>
    <property type="match status" value="1"/>
</dbReference>
<proteinExistence type="predicted"/>
<keyword evidence="2" id="KW-0238">DNA-binding</keyword>
<gene>
    <name evidence="5" type="ORF">CGC59_12095</name>
</gene>
<evidence type="ECO:0000313" key="5">
    <source>
        <dbReference type="EMBL" id="ATA80831.1"/>
    </source>
</evidence>
<dbReference type="PANTHER" id="PTHR40661:SF1">
    <property type="entry name" value="HTH CRO_C1-TYPE DOMAIN-CONTAINING PROTEIN"/>
    <property type="match status" value="1"/>
</dbReference>
<name>A0A250F6U8_CAPSP</name>
<dbReference type="RefSeq" id="WP_095902454.1">
    <property type="nucleotide sequence ID" value="NZ_CP022383.1"/>
</dbReference>
<dbReference type="PANTHER" id="PTHR40661">
    <property type="match status" value="1"/>
</dbReference>
<dbReference type="InterPro" id="IPR036286">
    <property type="entry name" value="LexA/Signal_pep-like_sf"/>
</dbReference>
<protein>
    <submittedName>
        <fullName evidence="5">Peptidase S24</fullName>
    </submittedName>
</protein>
<evidence type="ECO:0000313" key="6">
    <source>
        <dbReference type="Proteomes" id="UP000217334"/>
    </source>
</evidence>
<accession>A0A250F6U8</accession>
<dbReference type="InterPro" id="IPR015927">
    <property type="entry name" value="Peptidase_S24_S26A/B/C"/>
</dbReference>
<feature type="domain" description="Peptidase S24/S26A/S26B/S26C" evidence="4">
    <location>
        <begin position="106"/>
        <end position="218"/>
    </location>
</feature>
<dbReference type="EMBL" id="CP022383">
    <property type="protein sequence ID" value="ATA80831.1"/>
    <property type="molecule type" value="Genomic_DNA"/>
</dbReference>
<reference evidence="6" key="1">
    <citation type="submission" date="2017-06" db="EMBL/GenBank/DDBJ databases">
        <title>Capnocytophaga spp. assemblies.</title>
        <authorList>
            <person name="Gulvik C.A."/>
        </authorList>
    </citation>
    <scope>NUCLEOTIDE SEQUENCE [LARGE SCALE GENOMIC DNA]</scope>
    <source>
        <strain evidence="6">H4486</strain>
    </source>
</reference>
<evidence type="ECO:0000259" key="4">
    <source>
        <dbReference type="Pfam" id="PF00717"/>
    </source>
</evidence>
<dbReference type="GO" id="GO:0003677">
    <property type="term" value="F:DNA binding"/>
    <property type="evidence" value="ECO:0007669"/>
    <property type="project" value="UniProtKB-KW"/>
</dbReference>
<dbReference type="SUPFAM" id="SSF51306">
    <property type="entry name" value="LexA/Signal peptidase"/>
    <property type="match status" value="1"/>
</dbReference>
<keyword evidence="3" id="KW-0804">Transcription</keyword>
<evidence type="ECO:0000256" key="2">
    <source>
        <dbReference type="ARBA" id="ARBA00023125"/>
    </source>
</evidence>
<evidence type="ECO:0000256" key="1">
    <source>
        <dbReference type="ARBA" id="ARBA00023015"/>
    </source>
</evidence>
<organism evidence="5 6">
    <name type="scientific">Capnocytophaga sputigena</name>
    <dbReference type="NCBI Taxonomy" id="1019"/>
    <lineage>
        <taxon>Bacteria</taxon>
        <taxon>Pseudomonadati</taxon>
        <taxon>Bacteroidota</taxon>
        <taxon>Flavobacteriia</taxon>
        <taxon>Flavobacteriales</taxon>
        <taxon>Flavobacteriaceae</taxon>
        <taxon>Capnocytophaga</taxon>
    </lineage>
</organism>
<sequence length="237" mass="26706">MAITDRLQDYMNFKGLNPNKITVEAGLSVGLIGKSFKNKKGLNSDTIEKILYTYPDLSPEWLLTGRGQMLKPAHENQSPNITILKGSRGTRDAMIEHQEIPLYDLEATAGLSTFFKGDKSANLLDTIKIPNAPICDGALFAVGDSMYPLLKSGDIILYKEMPLNMDYIFWGEMYLLSFDVGDWEESIVIKFVKKSDEGKNYIQLVSQNPHHAPKDIPFSWVRAMALIKVTIRINTMR</sequence>
<keyword evidence="1" id="KW-0805">Transcription regulation</keyword>
<dbReference type="AlphaFoldDB" id="A0A250F6U8"/>
<dbReference type="Proteomes" id="UP000217334">
    <property type="component" value="Chromosome"/>
</dbReference>
<dbReference type="Gene3D" id="2.10.109.10">
    <property type="entry name" value="Umud Fragment, subunit A"/>
    <property type="match status" value="1"/>
</dbReference>
<evidence type="ECO:0000256" key="3">
    <source>
        <dbReference type="ARBA" id="ARBA00023163"/>
    </source>
</evidence>